<accession>A0A673JY25</accession>
<evidence type="ECO:0000259" key="2">
    <source>
        <dbReference type="SMART" id="SM00198"/>
    </source>
</evidence>
<dbReference type="PANTHER" id="PTHR10334">
    <property type="entry name" value="CYSTEINE-RICH SECRETORY PROTEIN-RELATED"/>
    <property type="match status" value="1"/>
</dbReference>
<dbReference type="AlphaFoldDB" id="A0A673JY25"/>
<reference evidence="3" key="1">
    <citation type="submission" date="2025-08" db="UniProtKB">
        <authorList>
            <consortium name="Ensembl"/>
        </authorList>
    </citation>
    <scope>IDENTIFICATION</scope>
</reference>
<dbReference type="PRINTS" id="PR00837">
    <property type="entry name" value="V5TPXLIKE"/>
</dbReference>
<dbReference type="InterPro" id="IPR014044">
    <property type="entry name" value="CAP_dom"/>
</dbReference>
<dbReference type="Proteomes" id="UP000472270">
    <property type="component" value="Unassembled WGS sequence"/>
</dbReference>
<dbReference type="Gene3D" id="3.40.33.10">
    <property type="entry name" value="CAP"/>
    <property type="match status" value="1"/>
</dbReference>
<organism evidence="3 4">
    <name type="scientific">Sinocyclocheilus rhinocerous</name>
    <dbReference type="NCBI Taxonomy" id="307959"/>
    <lineage>
        <taxon>Eukaryota</taxon>
        <taxon>Metazoa</taxon>
        <taxon>Chordata</taxon>
        <taxon>Craniata</taxon>
        <taxon>Vertebrata</taxon>
        <taxon>Euteleostomi</taxon>
        <taxon>Actinopterygii</taxon>
        <taxon>Neopterygii</taxon>
        <taxon>Teleostei</taxon>
        <taxon>Ostariophysi</taxon>
        <taxon>Cypriniformes</taxon>
        <taxon>Cyprinidae</taxon>
        <taxon>Cyprininae</taxon>
        <taxon>Sinocyclocheilus</taxon>
    </lineage>
</organism>
<dbReference type="InterPro" id="IPR001283">
    <property type="entry name" value="CRISP-related"/>
</dbReference>
<evidence type="ECO:0000256" key="1">
    <source>
        <dbReference type="SAM" id="SignalP"/>
    </source>
</evidence>
<name>A0A673JY25_9TELE</name>
<dbReference type="Ensembl" id="ENSSRHT00000058537.1">
    <property type="protein sequence ID" value="ENSSRHP00000056943.1"/>
    <property type="gene ID" value="ENSSRHG00000028570.1"/>
</dbReference>
<dbReference type="SMART" id="SM00198">
    <property type="entry name" value="SCP"/>
    <property type="match status" value="1"/>
</dbReference>
<sequence>MYWNVALRSAGLWVILSLAAGHLTEQEKSTIVDMHNELRSKVQPSAAFMQKVVWDETLRLLAEAYAAKCIWDHNPQLKEFRMGENLFLGTGQFNHVDYDLETNNCPEDKMCGHYTQMVWADGNKIGCAAHFCDELEHLDFEKATLFVCNYYPQDNIEEQKPYESGVPCSRCPDTLPVCEDNMCGNVKT</sequence>
<keyword evidence="1" id="KW-0732">Signal</keyword>
<feature type="signal peptide" evidence="1">
    <location>
        <begin position="1"/>
        <end position="21"/>
    </location>
</feature>
<feature type="chain" id="PRO_5025483715" evidence="1">
    <location>
        <begin position="22"/>
        <end position="188"/>
    </location>
</feature>
<dbReference type="Pfam" id="PF00188">
    <property type="entry name" value="CAP"/>
    <property type="match status" value="1"/>
</dbReference>
<keyword evidence="4" id="KW-1185">Reference proteome</keyword>
<dbReference type="InterPro" id="IPR035940">
    <property type="entry name" value="CAP_sf"/>
</dbReference>
<evidence type="ECO:0000313" key="3">
    <source>
        <dbReference type="Ensembl" id="ENSSRHP00000056943.1"/>
    </source>
</evidence>
<protein>
    <submittedName>
        <fullName evidence="3">Peptidase inhibitor 16-like</fullName>
    </submittedName>
</protein>
<proteinExistence type="predicted"/>
<dbReference type="SUPFAM" id="SSF55797">
    <property type="entry name" value="PR-1-like"/>
    <property type="match status" value="1"/>
</dbReference>
<gene>
    <name evidence="3" type="primary">LOC107737062</name>
</gene>
<reference evidence="3" key="2">
    <citation type="submission" date="2025-09" db="UniProtKB">
        <authorList>
            <consortium name="Ensembl"/>
        </authorList>
    </citation>
    <scope>IDENTIFICATION</scope>
</reference>
<feature type="domain" description="SCP" evidence="2">
    <location>
        <begin position="26"/>
        <end position="158"/>
    </location>
</feature>
<evidence type="ECO:0000313" key="4">
    <source>
        <dbReference type="Proteomes" id="UP000472270"/>
    </source>
</evidence>